<reference evidence="1" key="1">
    <citation type="journal article" date="2020" name="Stud. Mycol.">
        <title>101 Dothideomycetes genomes: a test case for predicting lifestyles and emergence of pathogens.</title>
        <authorList>
            <person name="Haridas S."/>
            <person name="Albert R."/>
            <person name="Binder M."/>
            <person name="Bloem J."/>
            <person name="Labutti K."/>
            <person name="Salamov A."/>
            <person name="Andreopoulos B."/>
            <person name="Baker S."/>
            <person name="Barry K."/>
            <person name="Bills G."/>
            <person name="Bluhm B."/>
            <person name="Cannon C."/>
            <person name="Castanera R."/>
            <person name="Culley D."/>
            <person name="Daum C."/>
            <person name="Ezra D."/>
            <person name="Gonzalez J."/>
            <person name="Henrissat B."/>
            <person name="Kuo A."/>
            <person name="Liang C."/>
            <person name="Lipzen A."/>
            <person name="Lutzoni F."/>
            <person name="Magnuson J."/>
            <person name="Mondo S."/>
            <person name="Nolan M."/>
            <person name="Ohm R."/>
            <person name="Pangilinan J."/>
            <person name="Park H.-J."/>
            <person name="Ramirez L."/>
            <person name="Alfaro M."/>
            <person name="Sun H."/>
            <person name="Tritt A."/>
            <person name="Yoshinaga Y."/>
            <person name="Zwiers L.-H."/>
            <person name="Turgeon B."/>
            <person name="Goodwin S."/>
            <person name="Spatafora J."/>
            <person name="Crous P."/>
            <person name="Grigoriev I."/>
        </authorList>
    </citation>
    <scope>NUCLEOTIDE SEQUENCE</scope>
    <source>
        <strain evidence="1">ATCC 200398</strain>
    </source>
</reference>
<keyword evidence="2" id="KW-1185">Reference proteome</keyword>
<accession>A0ACB6QXB9</accession>
<proteinExistence type="predicted"/>
<organism evidence="1 2">
    <name type="scientific">Lindgomyces ingoldianus</name>
    <dbReference type="NCBI Taxonomy" id="673940"/>
    <lineage>
        <taxon>Eukaryota</taxon>
        <taxon>Fungi</taxon>
        <taxon>Dikarya</taxon>
        <taxon>Ascomycota</taxon>
        <taxon>Pezizomycotina</taxon>
        <taxon>Dothideomycetes</taxon>
        <taxon>Pleosporomycetidae</taxon>
        <taxon>Pleosporales</taxon>
        <taxon>Lindgomycetaceae</taxon>
        <taxon>Lindgomyces</taxon>
    </lineage>
</organism>
<evidence type="ECO:0000313" key="2">
    <source>
        <dbReference type="Proteomes" id="UP000799755"/>
    </source>
</evidence>
<protein>
    <submittedName>
        <fullName evidence="1">Uncharacterized protein</fullName>
    </submittedName>
</protein>
<gene>
    <name evidence="1" type="ORF">BDR25DRAFT_342272</name>
</gene>
<name>A0ACB6QXB9_9PLEO</name>
<dbReference type="EMBL" id="MU003504">
    <property type="protein sequence ID" value="KAF2471525.1"/>
    <property type="molecule type" value="Genomic_DNA"/>
</dbReference>
<dbReference type="Proteomes" id="UP000799755">
    <property type="component" value="Unassembled WGS sequence"/>
</dbReference>
<evidence type="ECO:0000313" key="1">
    <source>
        <dbReference type="EMBL" id="KAF2471525.1"/>
    </source>
</evidence>
<sequence>MTNRAPSIACIGVIGKHNNPLHISLFPPEERAPLEFQFLLSSCLDIFEARLPHKTVDQDFGLLQAVDERLAMYGWLTNTGVKLVIVVDMEGRPATALDSKSTTAVGIRDSDMKPAFRALQTAYIMLLRNPFYNPDEHSPLTADAEQRVAQISFINHPSTFEPLVNTGNYSSIARFHMPPNTAGVTITNPLILYRSLIATNRIKPDPAQHRLALHLQNLYENLIDYEPSQEYSHRLQQLSRTVNPSQNVSSLTAPSTPNGIGRGGIWKSLLMKKEQRDSLALTRILTSHEAALNLSSPKGLMLHGDVGTGKSMLIDLFADCLPSRKKRRWHFSTFMLNTFSRLESLRISRSTTSPGSAQDEHSLLWLARDLVQTSPILFLDEFQLPDRTSSKILSNLMTSFFQLGGVLIATSNRMPEELAKAAGMEFARPAQRLSRLGWSLGLGGVVMPDDRPGQRGEFAQFLEVLRARCEIWEMEGKSDYRRMSEEEDISRDLATPSSLQEELSKPSLHTTWSPGLDVETEPTSSSVLPMHYLVLPASVADPSTLSNLSSTPNPALYQAKSRLSDILSIEWTPSTITVYGRKITIPRQHNYVALFTFAELCGAVLGPADYITLASTYHTIILTDVPILTFLKKNEARRFITLLDALYEAKCRLLMTASAPPDQLFFPEIQSPTPQISVGPKVAEDLLTNDVTHPETYSEIHQDLTSPFRPNVSSYSLSLSDDALEGDPPNRLRRPGSSFTDERRPGPENVKAPDFANIIGLTGGDEHFAVKRAQSRIWEMCSARWWDRGQTTVEGAGDRDRGVKAWWRPLPLESRHWERSPPSAPIPTTASSKVPVVPKSDQGAASTVSDAHILDPSESQVDPQRDIFQCGASPFRSVSDAPPKINWTHIWGTMRWGKRAGAWGKGVEGLPERRREEESEMRTNRDEGNRGNKIAGSSESAGPCGIVIFKGSDNMDIGRGLESYYETSALPPPYRVADFLIR</sequence>
<comment type="caution">
    <text evidence="1">The sequence shown here is derived from an EMBL/GenBank/DDBJ whole genome shotgun (WGS) entry which is preliminary data.</text>
</comment>